<dbReference type="InterPro" id="IPR052964">
    <property type="entry name" value="Sporulation_signal_mat"/>
</dbReference>
<feature type="transmembrane region" description="Helical" evidence="5">
    <location>
        <begin position="153"/>
        <end position="171"/>
    </location>
</feature>
<feature type="transmembrane region" description="Helical" evidence="5">
    <location>
        <begin position="183"/>
        <end position="211"/>
    </location>
</feature>
<keyword evidence="8" id="KW-1185">Reference proteome</keyword>
<dbReference type="RefSeq" id="WP_147583357.1">
    <property type="nucleotide sequence ID" value="NZ_CP042831.1"/>
</dbReference>
<dbReference type="Proteomes" id="UP000321222">
    <property type="component" value="Chromosome"/>
</dbReference>
<dbReference type="PANTHER" id="PTHR39535">
    <property type="entry name" value="SPORULATION-DELAYING PROTEIN SDPB"/>
    <property type="match status" value="1"/>
</dbReference>
<proteinExistence type="predicted"/>
<evidence type="ECO:0000256" key="2">
    <source>
        <dbReference type="ARBA" id="ARBA00022692"/>
    </source>
</evidence>
<organism evidence="7 8">
    <name type="scientific">Flavobacterium alkalisoli</name>
    <dbReference type="NCBI Taxonomy" id="2602769"/>
    <lineage>
        <taxon>Bacteria</taxon>
        <taxon>Pseudomonadati</taxon>
        <taxon>Bacteroidota</taxon>
        <taxon>Flavobacteriia</taxon>
        <taxon>Flavobacteriales</taxon>
        <taxon>Flavobacteriaceae</taxon>
        <taxon>Flavobacterium</taxon>
    </lineage>
</organism>
<dbReference type="InterPro" id="IPR011020">
    <property type="entry name" value="HTTM-like"/>
</dbReference>
<keyword evidence="2 5" id="KW-0812">Transmembrane</keyword>
<dbReference type="PANTHER" id="PTHR39535:SF2">
    <property type="entry name" value="HTTM DOMAIN-CONTAINING PROTEIN"/>
    <property type="match status" value="1"/>
</dbReference>
<sequence length="228" mass="26760">MIDFLNPYIHSESLSIKIFQCTYFLLGILVIIGFFSRISAILLLILQVSLIKSSYLFSYGVDFFTSMSLMYIALMPSDDYFSLRGYLWRIKEKSDLTPFRRAFQIHICIAYFVSGFEKIIGYNWRNGESVWKAIHLIGFTNDFKINLDFLGNHPWIFVAAGWFTIIVELFYPLFINIHKTRTVWLYLTIALHLGIALMLNLYFFSAVMITWNITNYYFEDKKGSLQTV</sequence>
<evidence type="ECO:0000256" key="1">
    <source>
        <dbReference type="ARBA" id="ARBA00004127"/>
    </source>
</evidence>
<dbReference type="EMBL" id="CP042831">
    <property type="protein sequence ID" value="QEE49856.1"/>
    <property type="molecule type" value="Genomic_DNA"/>
</dbReference>
<reference evidence="7 8" key="1">
    <citation type="submission" date="2019-08" db="EMBL/GenBank/DDBJ databases">
        <title>Flavobacterium alkalisoli sp. nov., isolated from rhizosphere soil of Suaeda salsa.</title>
        <authorList>
            <person name="Sun J.-Q."/>
            <person name="Xu L."/>
        </authorList>
    </citation>
    <scope>NUCLEOTIDE SEQUENCE [LARGE SCALE GENOMIC DNA]</scope>
    <source>
        <strain evidence="7 8">XS-5</strain>
    </source>
</reference>
<evidence type="ECO:0000313" key="8">
    <source>
        <dbReference type="Proteomes" id="UP000321222"/>
    </source>
</evidence>
<feature type="transmembrane region" description="Helical" evidence="5">
    <location>
        <begin position="23"/>
        <end position="44"/>
    </location>
</feature>
<dbReference type="SMART" id="SM00752">
    <property type="entry name" value="HTTM"/>
    <property type="match status" value="1"/>
</dbReference>
<keyword evidence="4 5" id="KW-0472">Membrane</keyword>
<dbReference type="KEGG" id="fak:FUA48_09740"/>
<feature type="transmembrane region" description="Helical" evidence="5">
    <location>
        <begin position="56"/>
        <end position="74"/>
    </location>
</feature>
<evidence type="ECO:0000256" key="5">
    <source>
        <dbReference type="SAM" id="Phobius"/>
    </source>
</evidence>
<accession>A0A5B9FUS9</accession>
<keyword evidence="3 5" id="KW-1133">Transmembrane helix</keyword>
<gene>
    <name evidence="7" type="ORF">FUA48_09740</name>
</gene>
<dbReference type="OrthoDB" id="1496138at2"/>
<dbReference type="InterPro" id="IPR053934">
    <property type="entry name" value="HTTM_dom"/>
</dbReference>
<dbReference type="AlphaFoldDB" id="A0A5B9FUS9"/>
<evidence type="ECO:0000256" key="3">
    <source>
        <dbReference type="ARBA" id="ARBA00022989"/>
    </source>
</evidence>
<name>A0A5B9FUS9_9FLAO</name>
<protein>
    <recommendedName>
        <fullName evidence="6">HTTM-like domain-containing protein</fullName>
    </recommendedName>
</protein>
<evidence type="ECO:0000313" key="7">
    <source>
        <dbReference type="EMBL" id="QEE49856.1"/>
    </source>
</evidence>
<evidence type="ECO:0000259" key="6">
    <source>
        <dbReference type="SMART" id="SM00752"/>
    </source>
</evidence>
<feature type="domain" description="HTTM-like" evidence="6">
    <location>
        <begin position="1"/>
        <end position="220"/>
    </location>
</feature>
<evidence type="ECO:0000256" key="4">
    <source>
        <dbReference type="ARBA" id="ARBA00023136"/>
    </source>
</evidence>
<dbReference type="Pfam" id="PF05090">
    <property type="entry name" value="HTTM"/>
    <property type="match status" value="1"/>
</dbReference>
<dbReference type="GO" id="GO:0012505">
    <property type="term" value="C:endomembrane system"/>
    <property type="evidence" value="ECO:0007669"/>
    <property type="project" value="UniProtKB-SubCell"/>
</dbReference>
<comment type="subcellular location">
    <subcellularLocation>
        <location evidence="1">Endomembrane system</location>
        <topology evidence="1">Multi-pass membrane protein</topology>
    </subcellularLocation>
</comment>